<dbReference type="InterPro" id="IPR039448">
    <property type="entry name" value="Beta_helix"/>
</dbReference>
<feature type="region of interest" description="Disordered" evidence="4">
    <location>
        <begin position="843"/>
        <end position="888"/>
    </location>
</feature>
<dbReference type="Proteomes" id="UP001163096">
    <property type="component" value="Chromosome"/>
</dbReference>
<name>A0A9X9S2F3_METOG</name>
<feature type="compositionally biased region" description="Pro residues" evidence="4">
    <location>
        <begin position="845"/>
        <end position="877"/>
    </location>
</feature>
<dbReference type="RefSeq" id="WP_268185823.1">
    <property type="nucleotide sequence ID" value="NZ_CP113361.1"/>
</dbReference>
<keyword evidence="3" id="KW-0833">Ubl conjugation pathway</keyword>
<accession>A0A9X9S2F3</accession>
<feature type="domain" description="Right handed beta helix" evidence="6">
    <location>
        <begin position="171"/>
        <end position="252"/>
    </location>
</feature>
<feature type="domain" description="Right handed beta helix" evidence="6">
    <location>
        <begin position="274"/>
        <end position="369"/>
    </location>
</feature>
<evidence type="ECO:0000256" key="3">
    <source>
        <dbReference type="ARBA" id="ARBA00022786"/>
    </source>
</evidence>
<dbReference type="InterPro" id="IPR012334">
    <property type="entry name" value="Pectin_lyas_fold"/>
</dbReference>
<proteinExistence type="predicted"/>
<evidence type="ECO:0000259" key="5">
    <source>
        <dbReference type="Pfam" id="PF05048"/>
    </source>
</evidence>
<dbReference type="Gene3D" id="2.160.20.10">
    <property type="entry name" value="Single-stranded right-handed beta-helix, Pectin lyase-like"/>
    <property type="match status" value="2"/>
</dbReference>
<dbReference type="GeneID" id="76835296"/>
<dbReference type="InterPro" id="IPR011050">
    <property type="entry name" value="Pectin_lyase_fold/virulence"/>
</dbReference>
<dbReference type="KEGG" id="mou:OU421_09300"/>
<evidence type="ECO:0000256" key="4">
    <source>
        <dbReference type="SAM" id="MobiDB-lite"/>
    </source>
</evidence>
<dbReference type="PANTHER" id="PTHR22990:SF15">
    <property type="entry name" value="F-BOX ONLY PROTEIN 10"/>
    <property type="match status" value="1"/>
</dbReference>
<organism evidence="7 8">
    <name type="scientific">Methanogenium organophilum</name>
    <dbReference type="NCBI Taxonomy" id="2199"/>
    <lineage>
        <taxon>Archaea</taxon>
        <taxon>Methanobacteriati</taxon>
        <taxon>Methanobacteriota</taxon>
        <taxon>Stenosarchaea group</taxon>
        <taxon>Methanomicrobia</taxon>
        <taxon>Methanomicrobiales</taxon>
        <taxon>Methanomicrobiaceae</taxon>
        <taxon>Methanogenium</taxon>
    </lineage>
</organism>
<dbReference type="InterPro" id="IPR007742">
    <property type="entry name" value="NosD_dom"/>
</dbReference>
<keyword evidence="2" id="KW-0677">Repeat</keyword>
<evidence type="ECO:0000313" key="8">
    <source>
        <dbReference type="Proteomes" id="UP001163096"/>
    </source>
</evidence>
<dbReference type="Pfam" id="PF05048">
    <property type="entry name" value="NosD"/>
    <property type="match status" value="1"/>
</dbReference>
<gene>
    <name evidence="7" type="ORF">OU421_09300</name>
</gene>
<dbReference type="SMART" id="SM00710">
    <property type="entry name" value="PbH1"/>
    <property type="match status" value="14"/>
</dbReference>
<evidence type="ECO:0000256" key="2">
    <source>
        <dbReference type="ARBA" id="ARBA00022737"/>
    </source>
</evidence>
<dbReference type="NCBIfam" id="TIGR03804">
    <property type="entry name" value="para_beta_helix"/>
    <property type="match status" value="1"/>
</dbReference>
<evidence type="ECO:0000259" key="6">
    <source>
        <dbReference type="Pfam" id="PF13229"/>
    </source>
</evidence>
<dbReference type="Pfam" id="PF13229">
    <property type="entry name" value="Beta_helix"/>
    <property type="match status" value="2"/>
</dbReference>
<keyword evidence="8" id="KW-1185">Reference proteome</keyword>
<comment type="pathway">
    <text evidence="1">Protein modification; protein ubiquitination.</text>
</comment>
<sequence length="1443" mass="155236">MNYPERGTWKAIAVALILFAGIAGVVSADTGECMMTAPVFAEERMAGVLTVDDDDGDIPVPPADYQTITDALAASVDGDTILVYPGTYTGYHEVTTRVNLTGIGRPVVYGRELDTREQIGDVFAFCADGCILDGFVIKEGYWQNDTYFSTQDSAGIRIGYAIGTTSAFGFGDADSTIIRNNHIEDCWYAMVATSGSNDNRIYNNTFNATRYGVWFNYARNNEFTNNTVTNTAYDSLKNTYISDKTESYATNNEFRDNLFDTADWTPWGSDSTYGRKILISDTSGNLFTRNVLKNMTYLSIAGDGNTISENTILGPSEDWRAGILINEDGNIITNNTVKNHKYGIKIQGDADNLHMTDNVIEDCTYGFGYAGDLNYATNKPKRYTIDTTNTVDGAPIYWIVEETGKRYNYTTLTPAPGYLGLIGCSNCTAEDFYLENNLQSVLVYRSDNITLDTITAHGNGYEGILIGDSDDIIIADSHVDSNGQDSDGNAGIFATETERMQILRTYVTANNPVGIYLEYTCPDVLIEDCSITNNGHSTEADNSYGIRNSGSDNLRLTVTGCAIGNDFAARQGIGIANYGMEALIYDNRFINNTVEHARNWGTDTHWNVTPVASTNILGGPWTAGNYWEDYTGVDTTGDGLGDTAVPYTTGGGRPADDYHPLVTTFTPDTTPPVITIHAPVAGESYPTASVPLSVSSPDSDVVAWWYALDGGANVSFVPDIILPPLTGGNHSLLVGARDDAGNENSSVLAFIAEVDTTPPRMKVISPGENLTYTSRDIPLTVHSPDTDVFSWWYTLDGGGTVAFIPNTTLTSLPNGDHLLRVFVDDIIGNANSTFVNFTVQVTEPTPTPTPTISPTPTPPITPTPVPTTPPTPTPAPPDDGDDDAPPADAYPFPVVEEPAFAIQILTPTSGRMTERFTELTYTAPRPLARAYYQLDDGAVLQVTPGQAIPLERLTLGDHTITVTGVDYAGRYGEGTVAFTVIPLALREEETVGTDAFPDDAAFSFIGQGVNYTLSFEAETTMDETVHVYANRQLTGVPGAGAVIMPSASRHGEIAAVNDPQTGWVWYQATIPAAWVVPDAENVVSFIHGENPSRTTDLSSWQIRNITLAQTTQASAPSIAVFTPDQACGPGEEMMVWVKIAGIGLDDAYRARISLIAPDGTERAFPDGQGEPSDLDPQYVTLNHQGRLPGSVTFRSGDLPGTYHLIATLMPEGSDVLTALSSVPVYYSPVPSVQLYRNRADLTDGTPLIITAAVTAGEEPENASLSVVLESPDGGIRYLPAGTESFSAVRMEPLGSQYLVLLDEPVDDAWQEGTYTIRARLTAENSTPLAEDQITYTISREEGDIRLIIPGSAGDRDITGGIVRVTDTATREVVVEHSLGTDREISIPVSAGTYLISGAVITSGGGIRPVSAQMTGRAIVQPGETTVLELRLMPDTGSGTEVTA</sequence>
<evidence type="ECO:0000313" key="7">
    <source>
        <dbReference type="EMBL" id="WAI00619.1"/>
    </source>
</evidence>
<dbReference type="InterPro" id="IPR051550">
    <property type="entry name" value="SCF-Subunits/Alg-Epimerases"/>
</dbReference>
<dbReference type="SUPFAM" id="SSF51126">
    <property type="entry name" value="Pectin lyase-like"/>
    <property type="match status" value="2"/>
</dbReference>
<dbReference type="InterPro" id="IPR006626">
    <property type="entry name" value="PbH1"/>
</dbReference>
<dbReference type="PANTHER" id="PTHR22990">
    <property type="entry name" value="F-BOX ONLY PROTEIN"/>
    <property type="match status" value="1"/>
</dbReference>
<reference evidence="7" key="1">
    <citation type="submission" date="2022-11" db="EMBL/GenBank/DDBJ databases">
        <title>Complete genome sequence of Methanogenium organophilum DSM 3596.</title>
        <authorList>
            <person name="Chen S.-C."/>
            <person name="Lai S.-J."/>
            <person name="You Y.-T."/>
        </authorList>
    </citation>
    <scope>NUCLEOTIDE SEQUENCE</scope>
    <source>
        <strain evidence="7">DSM 3596</strain>
    </source>
</reference>
<evidence type="ECO:0000256" key="1">
    <source>
        <dbReference type="ARBA" id="ARBA00004906"/>
    </source>
</evidence>
<dbReference type="InterPro" id="IPR022441">
    <property type="entry name" value="Para_beta_helix_rpt-2"/>
</dbReference>
<dbReference type="EMBL" id="CP113361">
    <property type="protein sequence ID" value="WAI00619.1"/>
    <property type="molecule type" value="Genomic_DNA"/>
</dbReference>
<feature type="domain" description="Periplasmic copper-binding protein NosD beta helix" evidence="5">
    <location>
        <begin position="420"/>
        <end position="632"/>
    </location>
</feature>
<protein>
    <submittedName>
        <fullName evidence="7">Right-handed parallel beta-helix repeat-containing protein</fullName>
    </submittedName>
</protein>